<evidence type="ECO:0000313" key="4">
    <source>
        <dbReference type="EMBL" id="DBA01444.1"/>
    </source>
</evidence>
<dbReference type="SUPFAM" id="SSF57756">
    <property type="entry name" value="Retrovirus zinc finger-like domains"/>
    <property type="match status" value="1"/>
</dbReference>
<feature type="compositionally biased region" description="Low complexity" evidence="2">
    <location>
        <begin position="62"/>
        <end position="71"/>
    </location>
</feature>
<reference evidence="4" key="2">
    <citation type="journal article" date="2023" name="Microbiol Resour">
        <title>Decontamination and Annotation of the Draft Genome Sequence of the Oomycete Lagenidium giganteum ARSEF 373.</title>
        <authorList>
            <person name="Morgan W.R."/>
            <person name="Tartar A."/>
        </authorList>
    </citation>
    <scope>NUCLEOTIDE SEQUENCE</scope>
    <source>
        <strain evidence="4">ARSEF 373</strain>
    </source>
</reference>
<name>A0AAV2Z7A9_9STRA</name>
<evidence type="ECO:0000313" key="5">
    <source>
        <dbReference type="Proteomes" id="UP001146120"/>
    </source>
</evidence>
<evidence type="ECO:0000256" key="2">
    <source>
        <dbReference type="SAM" id="MobiDB-lite"/>
    </source>
</evidence>
<evidence type="ECO:0000259" key="3">
    <source>
        <dbReference type="PROSITE" id="PS50158"/>
    </source>
</evidence>
<gene>
    <name evidence="4" type="ORF">N0F65_005563</name>
</gene>
<dbReference type="AlphaFoldDB" id="A0AAV2Z7A9"/>
<feature type="domain" description="CCHC-type" evidence="3">
    <location>
        <begin position="76"/>
        <end position="92"/>
    </location>
</feature>
<sequence length="151" mass="17518">MTERYDTIVKIIENKEGVSLIEVKEMLRRECDRIKERELSEMALRASQRGRQQRERGRRGGRSQQQRGGRVQFRGRCYKCNEVGHKERDCPQNNEKEEVFLATNASTTDLLVDSGATSHMTLTSCIMTHWTKHWRLQVLMELPCTPLAVAP</sequence>
<dbReference type="Proteomes" id="UP001146120">
    <property type="component" value="Unassembled WGS sequence"/>
</dbReference>
<dbReference type="EMBL" id="DAKRPA010000047">
    <property type="protein sequence ID" value="DBA01444.1"/>
    <property type="molecule type" value="Genomic_DNA"/>
</dbReference>
<keyword evidence="5" id="KW-1185">Reference proteome</keyword>
<keyword evidence="1" id="KW-0862">Zinc</keyword>
<protein>
    <recommendedName>
        <fullName evidence="3">CCHC-type domain-containing protein</fullName>
    </recommendedName>
</protein>
<dbReference type="GO" id="GO:0003676">
    <property type="term" value="F:nucleic acid binding"/>
    <property type="evidence" value="ECO:0007669"/>
    <property type="project" value="InterPro"/>
</dbReference>
<organism evidence="4 5">
    <name type="scientific">Lagenidium giganteum</name>
    <dbReference type="NCBI Taxonomy" id="4803"/>
    <lineage>
        <taxon>Eukaryota</taxon>
        <taxon>Sar</taxon>
        <taxon>Stramenopiles</taxon>
        <taxon>Oomycota</taxon>
        <taxon>Peronosporomycetes</taxon>
        <taxon>Pythiales</taxon>
        <taxon>Pythiaceae</taxon>
    </lineage>
</organism>
<evidence type="ECO:0000256" key="1">
    <source>
        <dbReference type="PROSITE-ProRule" id="PRU00047"/>
    </source>
</evidence>
<dbReference type="Gene3D" id="4.10.60.10">
    <property type="entry name" value="Zinc finger, CCHC-type"/>
    <property type="match status" value="1"/>
</dbReference>
<dbReference type="PROSITE" id="PS50158">
    <property type="entry name" value="ZF_CCHC"/>
    <property type="match status" value="1"/>
</dbReference>
<comment type="caution">
    <text evidence="4">The sequence shown here is derived from an EMBL/GenBank/DDBJ whole genome shotgun (WGS) entry which is preliminary data.</text>
</comment>
<dbReference type="GO" id="GO:0008270">
    <property type="term" value="F:zinc ion binding"/>
    <property type="evidence" value="ECO:0007669"/>
    <property type="project" value="UniProtKB-KW"/>
</dbReference>
<dbReference type="Pfam" id="PF00098">
    <property type="entry name" value="zf-CCHC"/>
    <property type="match status" value="1"/>
</dbReference>
<reference evidence="4" key="1">
    <citation type="submission" date="2022-11" db="EMBL/GenBank/DDBJ databases">
        <authorList>
            <person name="Morgan W.R."/>
            <person name="Tartar A."/>
        </authorList>
    </citation>
    <scope>NUCLEOTIDE SEQUENCE</scope>
    <source>
        <strain evidence="4">ARSEF 373</strain>
    </source>
</reference>
<keyword evidence="1" id="KW-0479">Metal-binding</keyword>
<dbReference type="InterPro" id="IPR036875">
    <property type="entry name" value="Znf_CCHC_sf"/>
</dbReference>
<proteinExistence type="predicted"/>
<accession>A0AAV2Z7A9</accession>
<dbReference type="InterPro" id="IPR001878">
    <property type="entry name" value="Znf_CCHC"/>
</dbReference>
<feature type="region of interest" description="Disordered" evidence="2">
    <location>
        <begin position="42"/>
        <end position="71"/>
    </location>
</feature>
<keyword evidence="1" id="KW-0863">Zinc-finger</keyword>
<dbReference type="SMART" id="SM00343">
    <property type="entry name" value="ZnF_C2HC"/>
    <property type="match status" value="1"/>
</dbReference>